<evidence type="ECO:0000313" key="16">
    <source>
        <dbReference type="Proteomes" id="UP000494330"/>
    </source>
</evidence>
<keyword evidence="4 13" id="KW-0813">Transport</keyword>
<dbReference type="PRINTS" id="PR00950">
    <property type="entry name" value="TYPE3IMSPROT"/>
</dbReference>
<keyword evidence="9 13" id="KW-1133">Transmembrane helix</keyword>
<protein>
    <recommendedName>
        <fullName evidence="3 13">Flagellar biosynthetic protein FlhB</fullName>
    </recommendedName>
</protein>
<keyword evidence="6 13" id="KW-0812">Transmembrane</keyword>
<evidence type="ECO:0000256" key="7">
    <source>
        <dbReference type="ARBA" id="ARBA00022795"/>
    </source>
</evidence>
<dbReference type="InterPro" id="IPR006136">
    <property type="entry name" value="FlhB"/>
</dbReference>
<gene>
    <name evidence="13" type="primary">flhB</name>
    <name evidence="15" type="ORF">BPA30113_07134</name>
</gene>
<keyword evidence="11 13" id="KW-1006">Bacterial flagellum protein export</keyword>
<evidence type="ECO:0000313" key="15">
    <source>
        <dbReference type="EMBL" id="VWC43867.1"/>
    </source>
</evidence>
<keyword evidence="10 13" id="KW-0472">Membrane</keyword>
<evidence type="ECO:0000256" key="1">
    <source>
        <dbReference type="ARBA" id="ARBA00004651"/>
    </source>
</evidence>
<evidence type="ECO:0000256" key="13">
    <source>
        <dbReference type="RuleBase" id="RU364091"/>
    </source>
</evidence>
<evidence type="ECO:0000256" key="3">
    <source>
        <dbReference type="ARBA" id="ARBA00021622"/>
    </source>
</evidence>
<dbReference type="InterPro" id="IPR029025">
    <property type="entry name" value="T3SS_substrate_exporter_C"/>
</dbReference>
<dbReference type="PANTHER" id="PTHR30531">
    <property type="entry name" value="FLAGELLAR BIOSYNTHETIC PROTEIN FLHB"/>
    <property type="match status" value="1"/>
</dbReference>
<accession>A0A6J5E434</accession>
<dbReference type="GO" id="GO:0005886">
    <property type="term" value="C:plasma membrane"/>
    <property type="evidence" value="ECO:0007669"/>
    <property type="project" value="UniProtKB-SubCell"/>
</dbReference>
<evidence type="ECO:0000256" key="10">
    <source>
        <dbReference type="ARBA" id="ARBA00023136"/>
    </source>
</evidence>
<evidence type="ECO:0000256" key="9">
    <source>
        <dbReference type="ARBA" id="ARBA00022989"/>
    </source>
</evidence>
<proteinExistence type="inferred from homology"/>
<dbReference type="Proteomes" id="UP000494330">
    <property type="component" value="Unassembled WGS sequence"/>
</dbReference>
<dbReference type="InterPro" id="IPR006135">
    <property type="entry name" value="T3SS_substrate_exporter"/>
</dbReference>
<evidence type="ECO:0000256" key="14">
    <source>
        <dbReference type="SAM" id="MobiDB-lite"/>
    </source>
</evidence>
<evidence type="ECO:0000256" key="4">
    <source>
        <dbReference type="ARBA" id="ARBA00022448"/>
    </source>
</evidence>
<dbReference type="SUPFAM" id="SSF160544">
    <property type="entry name" value="EscU C-terminal domain-like"/>
    <property type="match status" value="1"/>
</dbReference>
<reference evidence="15 16" key="1">
    <citation type="submission" date="2019-09" db="EMBL/GenBank/DDBJ databases">
        <authorList>
            <person name="Depoorter E."/>
        </authorList>
    </citation>
    <scope>NUCLEOTIDE SEQUENCE [LARGE SCALE GENOMIC DNA]</scope>
    <source>
        <strain evidence="15">LMG 30113</strain>
    </source>
</reference>
<name>A0A6J5E434_9BURK</name>
<feature type="region of interest" description="Disordered" evidence="14">
    <location>
        <begin position="1"/>
        <end position="24"/>
    </location>
</feature>
<keyword evidence="15" id="KW-0282">Flagellum</keyword>
<feature type="transmembrane region" description="Helical" evidence="13">
    <location>
        <begin position="192"/>
        <end position="211"/>
    </location>
</feature>
<keyword evidence="15" id="KW-0966">Cell projection</keyword>
<evidence type="ECO:0000256" key="12">
    <source>
        <dbReference type="ARBA" id="ARBA00025078"/>
    </source>
</evidence>
<dbReference type="Gene3D" id="3.40.1690.10">
    <property type="entry name" value="secretion proteins EscU"/>
    <property type="match status" value="1"/>
</dbReference>
<dbReference type="GO" id="GO:0009306">
    <property type="term" value="P:protein secretion"/>
    <property type="evidence" value="ECO:0007669"/>
    <property type="project" value="InterPro"/>
</dbReference>
<dbReference type="NCBIfam" id="TIGR00328">
    <property type="entry name" value="flhB"/>
    <property type="match status" value="1"/>
</dbReference>
<dbReference type="EMBL" id="CABVQD010000046">
    <property type="protein sequence ID" value="VWC43867.1"/>
    <property type="molecule type" value="Genomic_DNA"/>
</dbReference>
<feature type="transmembrane region" description="Helical" evidence="13">
    <location>
        <begin position="145"/>
        <end position="163"/>
    </location>
</feature>
<dbReference type="RefSeq" id="WP_052001565.1">
    <property type="nucleotide sequence ID" value="NZ_CABVQD010000046.1"/>
</dbReference>
<keyword evidence="16" id="KW-1185">Reference proteome</keyword>
<evidence type="ECO:0000256" key="8">
    <source>
        <dbReference type="ARBA" id="ARBA00022927"/>
    </source>
</evidence>
<dbReference type="GO" id="GO:0044780">
    <property type="term" value="P:bacterial-type flagellum assembly"/>
    <property type="evidence" value="ECO:0007669"/>
    <property type="project" value="InterPro"/>
</dbReference>
<dbReference type="PANTHER" id="PTHR30531:SF12">
    <property type="entry name" value="FLAGELLAR BIOSYNTHETIC PROTEIN FLHB"/>
    <property type="match status" value="1"/>
</dbReference>
<dbReference type="AlphaFoldDB" id="A0A6J5E434"/>
<evidence type="ECO:0000256" key="5">
    <source>
        <dbReference type="ARBA" id="ARBA00022475"/>
    </source>
</evidence>
<feature type="transmembrane region" description="Helical" evidence="13">
    <location>
        <begin position="32"/>
        <end position="53"/>
    </location>
</feature>
<keyword evidence="7 13" id="KW-1005">Bacterial flagellum biogenesis</keyword>
<keyword evidence="5 13" id="KW-1003">Cell membrane</keyword>
<keyword evidence="15" id="KW-0969">Cilium</keyword>
<organism evidence="15 16">
    <name type="scientific">Burkholderia paludis</name>
    <dbReference type="NCBI Taxonomy" id="1506587"/>
    <lineage>
        <taxon>Bacteria</taxon>
        <taxon>Pseudomonadati</taxon>
        <taxon>Pseudomonadota</taxon>
        <taxon>Betaproteobacteria</taxon>
        <taxon>Burkholderiales</taxon>
        <taxon>Burkholderiaceae</taxon>
        <taxon>Burkholderia</taxon>
        <taxon>Burkholderia cepacia complex</taxon>
    </lineage>
</organism>
<evidence type="ECO:0000256" key="11">
    <source>
        <dbReference type="ARBA" id="ARBA00023225"/>
    </source>
</evidence>
<evidence type="ECO:0000256" key="6">
    <source>
        <dbReference type="ARBA" id="ARBA00022692"/>
    </source>
</evidence>
<keyword evidence="8 13" id="KW-0653">Protein transport</keyword>
<evidence type="ECO:0000256" key="2">
    <source>
        <dbReference type="ARBA" id="ARBA00010690"/>
    </source>
</evidence>
<comment type="function">
    <text evidence="12 13">Required for formation of the rod structure in the basal body of the flagellar apparatus. Together with FliI and FliH, may constitute the export apparatus of flagellin.</text>
</comment>
<comment type="similarity">
    <text evidence="2 13">Belongs to the type III secretion exporter family.</text>
</comment>
<dbReference type="Pfam" id="PF01312">
    <property type="entry name" value="Bac_export_2"/>
    <property type="match status" value="1"/>
</dbReference>
<sequence length="368" mass="41066">MADAEQNRSEAATPHKLKKAREQGQVAKSRDLSLAIVLIATMLYASSQAWPVWRQVFAFARGLMVEAGSGGLDPALLVTLLERMIRMCMVAATPFLAVVVIAAIIGNLLQVGPLVAPATIEPNFERLNPVEGIKRLFSLQSIYQALRLLLKLVLLAIAVYFAIKKLLPQFYLLMGQGAMRQTKTLLDDISSLGLKVGAVFFLLAMFDWLLARRRFAKRMRMSRREVKDEVKQREGDPRIRGRLRELRRDVLKRSLAVSHTRSADVVITNPVHLAVALRYVEGEMSAPQLVAKGRGLMAAVMRSIASRHGIPIVPNPPLARALYRETEIDQHIPPAMYATVARIIVWVFARRRAAHETGVMQAPLRSSR</sequence>
<comment type="subcellular location">
    <subcellularLocation>
        <location evidence="1">Cell membrane</location>
        <topology evidence="1">Multi-pass membrane protein</topology>
    </subcellularLocation>
</comment>
<feature type="transmembrane region" description="Helical" evidence="13">
    <location>
        <begin position="84"/>
        <end position="105"/>
    </location>
</feature>